<name>A0ABX9CI31_9ACTN</name>
<protein>
    <submittedName>
        <fullName evidence="1">Uncharacterized protein</fullName>
    </submittedName>
</protein>
<dbReference type="RefSeq" id="WP_112670290.1">
    <property type="nucleotide sequence ID" value="NZ_PXXW01000026.1"/>
</dbReference>
<accession>A0ABX9CI31</accession>
<comment type="caution">
    <text evidence="1">The sequence shown here is derived from an EMBL/GenBank/DDBJ whole genome shotgun (WGS) entry which is preliminary data.</text>
</comment>
<dbReference type="PROSITE" id="PS51257">
    <property type="entry name" value="PROKAR_LIPOPROTEIN"/>
    <property type="match status" value="1"/>
</dbReference>
<gene>
    <name evidence="1" type="ORF">GAR05_03443</name>
</gene>
<proteinExistence type="predicted"/>
<reference evidence="1 2" key="1">
    <citation type="submission" date="2018-03" db="EMBL/GenBank/DDBJ databases">
        <title>Genomic framework for the identification of Micromonospora saelicesensis and Micromonospora noduli.</title>
        <authorList>
            <person name="Riesco R."/>
            <person name="Trujillo M.E."/>
        </authorList>
    </citation>
    <scope>NUCLEOTIDE SEQUENCE [LARGE SCALE GENOMIC DNA]</scope>
    <source>
        <strain evidence="1 2">GAR05</strain>
    </source>
</reference>
<evidence type="ECO:0000313" key="1">
    <source>
        <dbReference type="EMBL" id="RAN97917.1"/>
    </source>
</evidence>
<evidence type="ECO:0000313" key="2">
    <source>
        <dbReference type="Proteomes" id="UP000249334"/>
    </source>
</evidence>
<keyword evidence="2" id="KW-1185">Reference proteome</keyword>
<organism evidence="1 2">
    <name type="scientific">Micromonospora saelicesensis</name>
    <dbReference type="NCBI Taxonomy" id="285676"/>
    <lineage>
        <taxon>Bacteria</taxon>
        <taxon>Bacillati</taxon>
        <taxon>Actinomycetota</taxon>
        <taxon>Actinomycetes</taxon>
        <taxon>Micromonosporales</taxon>
        <taxon>Micromonosporaceae</taxon>
        <taxon>Micromonospora</taxon>
    </lineage>
</organism>
<dbReference type="Proteomes" id="UP000249334">
    <property type="component" value="Unassembled WGS sequence"/>
</dbReference>
<sequence length="64" mass="6589">MRASAEATRTAARHLGNEAGHADITGWAWALVACFALTQSRHEAALTAAQAGQGAAGRQRVGCN</sequence>
<dbReference type="EMBL" id="PXXW01000026">
    <property type="protein sequence ID" value="RAN97917.1"/>
    <property type="molecule type" value="Genomic_DNA"/>
</dbReference>